<dbReference type="NCBIfam" id="TIGR01563">
    <property type="entry name" value="gp16_SPP1"/>
    <property type="match status" value="1"/>
</dbReference>
<dbReference type="Pfam" id="PF05521">
    <property type="entry name" value="Phage_HCP"/>
    <property type="match status" value="1"/>
</dbReference>
<dbReference type="EMBL" id="BK016132">
    <property type="protein sequence ID" value="DAF97329.1"/>
    <property type="molecule type" value="Genomic_DNA"/>
</dbReference>
<name>A0A8S5US45_9CAUD</name>
<dbReference type="InterPro" id="IPR008767">
    <property type="entry name" value="Phage_SPP1_head-tail_adaptor"/>
</dbReference>
<sequence>MAYDKPIIIQVQDPDTEAWTDKYRLHACVNKSNGNTDMAAGADQYHADLIFKVRYFSELEALRYSPQPFRILYRDRAFKITDWDDFMEQHREITIRGRYYVV</sequence>
<organism evidence="1">
    <name type="scientific">Myoviridae sp. ctGgs6</name>
    <dbReference type="NCBI Taxonomy" id="2825072"/>
    <lineage>
        <taxon>Viruses</taxon>
        <taxon>Duplodnaviria</taxon>
        <taxon>Heunggongvirae</taxon>
        <taxon>Uroviricota</taxon>
        <taxon>Caudoviricetes</taxon>
    </lineage>
</organism>
<accession>A0A8S5US45</accession>
<protein>
    <submittedName>
        <fullName evidence="1">Head tail joining protein</fullName>
    </submittedName>
</protein>
<dbReference type="InterPro" id="IPR038666">
    <property type="entry name" value="SSP1_head-tail_sf"/>
</dbReference>
<dbReference type="Gene3D" id="2.40.10.270">
    <property type="entry name" value="Bacteriophage SPP1 head-tail adaptor protein"/>
    <property type="match status" value="1"/>
</dbReference>
<proteinExistence type="predicted"/>
<evidence type="ECO:0000313" key="1">
    <source>
        <dbReference type="EMBL" id="DAF97329.1"/>
    </source>
</evidence>
<reference evidence="1" key="1">
    <citation type="journal article" date="2021" name="Proc. Natl. Acad. Sci. U.S.A.">
        <title>A Catalog of Tens of Thousands of Viruses from Human Metagenomes Reveals Hidden Associations with Chronic Diseases.</title>
        <authorList>
            <person name="Tisza M.J."/>
            <person name="Buck C.B."/>
        </authorList>
    </citation>
    <scope>NUCLEOTIDE SEQUENCE</scope>
    <source>
        <strain evidence="1">CtGgs6</strain>
    </source>
</reference>